<gene>
    <name evidence="2" type="ORF">O181_011957</name>
</gene>
<protein>
    <submittedName>
        <fullName evidence="2">Uncharacterized protein</fullName>
    </submittedName>
</protein>
<dbReference type="EMBL" id="AVOT02003020">
    <property type="protein sequence ID" value="MBW0472242.1"/>
    <property type="molecule type" value="Genomic_DNA"/>
</dbReference>
<sequence>MNSCLHIKSFLGQEKTTKLLRGWSPLSFKENFKQDKEFVEEPMSFICGQKEGTENDPRFGKERSSSFNQLQNTPKTSLKDLRRTRKVPGTIKAKKIGTELTQKGTGFPN</sequence>
<comment type="caution">
    <text evidence="2">The sequence shown here is derived from an EMBL/GenBank/DDBJ whole genome shotgun (WGS) entry which is preliminary data.</text>
</comment>
<feature type="compositionally biased region" description="Polar residues" evidence="1">
    <location>
        <begin position="65"/>
        <end position="76"/>
    </location>
</feature>
<feature type="region of interest" description="Disordered" evidence="1">
    <location>
        <begin position="49"/>
        <end position="109"/>
    </location>
</feature>
<feature type="compositionally biased region" description="Basic and acidic residues" evidence="1">
    <location>
        <begin position="51"/>
        <end position="64"/>
    </location>
</feature>
<name>A0A9Q3GMK0_9BASI</name>
<organism evidence="2 3">
    <name type="scientific">Austropuccinia psidii MF-1</name>
    <dbReference type="NCBI Taxonomy" id="1389203"/>
    <lineage>
        <taxon>Eukaryota</taxon>
        <taxon>Fungi</taxon>
        <taxon>Dikarya</taxon>
        <taxon>Basidiomycota</taxon>
        <taxon>Pucciniomycotina</taxon>
        <taxon>Pucciniomycetes</taxon>
        <taxon>Pucciniales</taxon>
        <taxon>Sphaerophragmiaceae</taxon>
        <taxon>Austropuccinia</taxon>
    </lineage>
</organism>
<keyword evidence="3" id="KW-1185">Reference proteome</keyword>
<evidence type="ECO:0000313" key="2">
    <source>
        <dbReference type="EMBL" id="MBW0472242.1"/>
    </source>
</evidence>
<proteinExistence type="predicted"/>
<dbReference type="AlphaFoldDB" id="A0A9Q3GMK0"/>
<reference evidence="2" key="1">
    <citation type="submission" date="2021-03" db="EMBL/GenBank/DDBJ databases">
        <title>Draft genome sequence of rust myrtle Austropuccinia psidii MF-1, a brazilian biotype.</title>
        <authorList>
            <person name="Quecine M.C."/>
            <person name="Pachon D.M.R."/>
            <person name="Bonatelli M.L."/>
            <person name="Correr F.H."/>
            <person name="Franceschini L.M."/>
            <person name="Leite T.F."/>
            <person name="Margarido G.R.A."/>
            <person name="Almeida C.A."/>
            <person name="Ferrarezi J.A."/>
            <person name="Labate C.A."/>
        </authorList>
    </citation>
    <scope>NUCLEOTIDE SEQUENCE</scope>
    <source>
        <strain evidence="2">MF-1</strain>
    </source>
</reference>
<feature type="compositionally biased region" description="Polar residues" evidence="1">
    <location>
        <begin position="99"/>
        <end position="109"/>
    </location>
</feature>
<evidence type="ECO:0000256" key="1">
    <source>
        <dbReference type="SAM" id="MobiDB-lite"/>
    </source>
</evidence>
<dbReference type="Proteomes" id="UP000765509">
    <property type="component" value="Unassembled WGS sequence"/>
</dbReference>
<evidence type="ECO:0000313" key="3">
    <source>
        <dbReference type="Proteomes" id="UP000765509"/>
    </source>
</evidence>
<accession>A0A9Q3GMK0</accession>